<evidence type="ECO:0000256" key="2">
    <source>
        <dbReference type="ARBA" id="ARBA00023002"/>
    </source>
</evidence>
<dbReference type="GO" id="GO:0048038">
    <property type="term" value="F:quinone binding"/>
    <property type="evidence" value="ECO:0007669"/>
    <property type="project" value="TreeGrafter"/>
</dbReference>
<dbReference type="GO" id="GO:0016616">
    <property type="term" value="F:oxidoreductase activity, acting on the CH-OH group of donors, NAD or NADP as acceptor"/>
    <property type="evidence" value="ECO:0007669"/>
    <property type="project" value="TreeGrafter"/>
</dbReference>
<dbReference type="PRINTS" id="PR00081">
    <property type="entry name" value="GDHRDH"/>
</dbReference>
<gene>
    <name evidence="3" type="ORF">ASJ83_03725</name>
</gene>
<comment type="similarity">
    <text evidence="1">Belongs to the short-chain dehydrogenases/reductases (SDR) family.</text>
</comment>
<dbReference type="AlphaFoldDB" id="A0AAX0Q4C1"/>
<dbReference type="SUPFAM" id="SSF51735">
    <property type="entry name" value="NAD(P)-binding Rossmann-fold domains"/>
    <property type="match status" value="1"/>
</dbReference>
<comment type="caution">
    <text evidence="3">The sequence shown here is derived from an EMBL/GenBank/DDBJ whole genome shotgun (WGS) entry which is preliminary data.</text>
</comment>
<evidence type="ECO:0000256" key="1">
    <source>
        <dbReference type="ARBA" id="ARBA00006484"/>
    </source>
</evidence>
<dbReference type="GO" id="GO:0006633">
    <property type="term" value="P:fatty acid biosynthetic process"/>
    <property type="evidence" value="ECO:0007669"/>
    <property type="project" value="TreeGrafter"/>
</dbReference>
<sequence length="255" mass="27354">MSTLFDLTGKVAAVTGASSGLGLQMAKALARQGADVALLARRIEKLHEAKAEIEKIGVRCLPVQCDVLDNAQITAAVKTIKDHYGKIDILVNNAGIGLFAPAEETPDELWNKMVDMNLSSVFFVAREFGKEMVRNKYGKIINTGSIHSSVAMSGLPLSAYCSTKGAVLMMTKALANEWAKYNITVNAIGPAYFPSEMTDAVISDPAFQEVVKTYCPMQRTGREGELDGAVVYFASDASSYTTGQLLSIDGGWTAI</sequence>
<dbReference type="PRINTS" id="PR00080">
    <property type="entry name" value="SDRFAMILY"/>
</dbReference>
<dbReference type="Gene3D" id="3.40.50.720">
    <property type="entry name" value="NAD(P)-binding Rossmann-like Domain"/>
    <property type="match status" value="1"/>
</dbReference>
<dbReference type="RefSeq" id="WP_042698854.1">
    <property type="nucleotide sequence ID" value="NZ_LMVO01000047.1"/>
</dbReference>
<dbReference type="EMBL" id="LMVO01000047">
    <property type="protein sequence ID" value="PAV08439.1"/>
    <property type="molecule type" value="Genomic_DNA"/>
</dbReference>
<reference evidence="3 4" key="1">
    <citation type="journal article" date="2017" name="BMC Genomics">
        <title>Genomic analysis of methanogenic archaea reveals a shift towards energy conservation.</title>
        <authorList>
            <person name="Gilmore S.P."/>
            <person name="Henske J.K."/>
            <person name="Sexton J.A."/>
            <person name="Solomon K.V."/>
            <person name="Seppala S."/>
            <person name="Yoo J.I."/>
            <person name="Huyett L.M."/>
            <person name="Pressman A."/>
            <person name="Cogan J.Z."/>
            <person name="Kivenson V."/>
            <person name="Peng X."/>
            <person name="Tan Y."/>
            <person name="Valentine D.L."/>
            <person name="O'Malley M.A."/>
        </authorList>
    </citation>
    <scope>NUCLEOTIDE SEQUENCE [LARGE SCALE GENOMIC DNA]</scope>
    <source>
        <strain evidence="3 4">XII</strain>
    </source>
</reference>
<accession>A0AAX0Q4C1</accession>
<keyword evidence="2" id="KW-0560">Oxidoreductase</keyword>
<dbReference type="Pfam" id="PF13561">
    <property type="entry name" value="adh_short_C2"/>
    <property type="match status" value="1"/>
</dbReference>
<dbReference type="FunFam" id="3.40.50.720:FF:000084">
    <property type="entry name" value="Short-chain dehydrogenase reductase"/>
    <property type="match status" value="1"/>
</dbReference>
<dbReference type="InterPro" id="IPR002347">
    <property type="entry name" value="SDR_fam"/>
</dbReference>
<dbReference type="PANTHER" id="PTHR42760">
    <property type="entry name" value="SHORT-CHAIN DEHYDROGENASES/REDUCTASES FAMILY MEMBER"/>
    <property type="match status" value="1"/>
</dbReference>
<evidence type="ECO:0000313" key="4">
    <source>
        <dbReference type="Proteomes" id="UP000243820"/>
    </source>
</evidence>
<proteinExistence type="inferred from homology"/>
<protein>
    <submittedName>
        <fullName evidence="3">Short-chain dehydrogenase</fullName>
    </submittedName>
</protein>
<organism evidence="3 4">
    <name type="scientific">Methanocorpusculum parvum</name>
    <dbReference type="NCBI Taxonomy" id="2193"/>
    <lineage>
        <taxon>Archaea</taxon>
        <taxon>Methanobacteriati</taxon>
        <taxon>Methanobacteriota</taxon>
        <taxon>Stenosarchaea group</taxon>
        <taxon>Methanomicrobia</taxon>
        <taxon>Methanomicrobiales</taxon>
        <taxon>Methanocorpusculaceae</taxon>
        <taxon>Methanocorpusculum</taxon>
    </lineage>
</organism>
<name>A0AAX0Q4C1_9EURY</name>
<dbReference type="Proteomes" id="UP000243820">
    <property type="component" value="Unassembled WGS sequence"/>
</dbReference>
<dbReference type="PANTHER" id="PTHR42760:SF133">
    <property type="entry name" value="3-OXOACYL-[ACYL-CARRIER-PROTEIN] REDUCTASE"/>
    <property type="match status" value="1"/>
</dbReference>
<keyword evidence="4" id="KW-1185">Reference proteome</keyword>
<dbReference type="InterPro" id="IPR036291">
    <property type="entry name" value="NAD(P)-bd_dom_sf"/>
</dbReference>
<evidence type="ECO:0000313" key="3">
    <source>
        <dbReference type="EMBL" id="PAV08439.1"/>
    </source>
</evidence>